<name>A0ABY4CY37_9BACT</name>
<dbReference type="SUPFAM" id="SSF56024">
    <property type="entry name" value="Phospholipase D/nuclease"/>
    <property type="match status" value="1"/>
</dbReference>
<evidence type="ECO:0000313" key="1">
    <source>
        <dbReference type="EMBL" id="UOG74652.1"/>
    </source>
</evidence>
<organism evidence="1 2">
    <name type="scientific">Hymenobacter tibetensis</name>
    <dbReference type="NCBI Taxonomy" id="497967"/>
    <lineage>
        <taxon>Bacteria</taxon>
        <taxon>Pseudomonadati</taxon>
        <taxon>Bacteroidota</taxon>
        <taxon>Cytophagia</taxon>
        <taxon>Cytophagales</taxon>
        <taxon>Hymenobacteraceae</taxon>
        <taxon>Hymenobacter</taxon>
    </lineage>
</organism>
<reference evidence="1 2" key="1">
    <citation type="submission" date="2022-03" db="EMBL/GenBank/DDBJ databases">
        <title>Hymenobactersp. isolated from the air.</title>
        <authorList>
            <person name="Won M."/>
            <person name="Kwon S.-W."/>
        </authorList>
    </citation>
    <scope>NUCLEOTIDE SEQUENCE [LARGE SCALE GENOMIC DNA]</scope>
    <source>
        <strain evidence="1 2">KACC 21982</strain>
    </source>
</reference>
<protein>
    <recommendedName>
        <fullName evidence="3">Phospholipase D-like domain-containing protein</fullName>
    </recommendedName>
</protein>
<dbReference type="RefSeq" id="WP_243798169.1">
    <property type="nucleotide sequence ID" value="NZ_CP094669.1"/>
</dbReference>
<dbReference type="EMBL" id="CP094669">
    <property type="protein sequence ID" value="UOG74652.1"/>
    <property type="molecule type" value="Genomic_DNA"/>
</dbReference>
<evidence type="ECO:0000313" key="2">
    <source>
        <dbReference type="Proteomes" id="UP000831113"/>
    </source>
</evidence>
<sequence>MRSKGLLIALGIIFLRFNNHLQYPGLCSGLVFIMSKFVTGRALADVVYDILFEAKQQLVLVSPYIKLDDYFREILDRHAHNPELELIVVFGKNEGNVARSVSRIDLEYFAKFSHVTLVYAPTLHGKYYGNESKGVVTSINLYDYSFQNNIEFGVCTENTQLINKLLDRRTLDGQAFEQAMQVASSHDVIFVRRPVYKLRTGLMAKLAGASFSGKDYLEPMVLFDAIGELLNNQNFPSYRIIEFPKQIKYEETVYQVRPTREEVEARYQSQPYSPSKALRDSNPLTSAMSVHTADEQGYCIRTGVLIPFNPDRPLSYAAYKVWAEFGNENYPERFCHRTGKASHGKTSVRYPVLYFQL</sequence>
<accession>A0ABY4CY37</accession>
<proteinExistence type="predicted"/>
<gene>
    <name evidence="1" type="ORF">MTX78_21355</name>
</gene>
<evidence type="ECO:0008006" key="3">
    <source>
        <dbReference type="Google" id="ProtNLM"/>
    </source>
</evidence>
<keyword evidence="2" id="KW-1185">Reference proteome</keyword>
<dbReference type="Proteomes" id="UP000831113">
    <property type="component" value="Chromosome"/>
</dbReference>